<evidence type="ECO:0000256" key="1">
    <source>
        <dbReference type="ARBA" id="ARBA00022679"/>
    </source>
</evidence>
<gene>
    <name evidence="6" type="primary">menD</name>
    <name evidence="8" type="ORF">SAMN02910418_00658</name>
</gene>
<dbReference type="PIRSF" id="PIRSF004983">
    <property type="entry name" value="MenD"/>
    <property type="match status" value="1"/>
</dbReference>
<dbReference type="UniPathway" id="UPA01057">
    <property type="reaction ID" value="UER00164"/>
</dbReference>
<dbReference type="PANTHER" id="PTHR42916:SF1">
    <property type="entry name" value="PROTEIN PHYLLO, CHLOROPLASTIC"/>
    <property type="match status" value="1"/>
</dbReference>
<dbReference type="InterPro" id="IPR029061">
    <property type="entry name" value="THDP-binding"/>
</dbReference>
<dbReference type="GO" id="GO:0030976">
    <property type="term" value="F:thiamine pyrophosphate binding"/>
    <property type="evidence" value="ECO:0007669"/>
    <property type="project" value="UniProtKB-UniRule"/>
</dbReference>
<keyword evidence="5 6" id="KW-0464">Manganese</keyword>
<dbReference type="GO" id="GO:0070204">
    <property type="term" value="F:2-succinyl-5-enolpyruvyl-6-hydroxy-3-cyclohexene-1-carboxylic-acid synthase activity"/>
    <property type="evidence" value="ECO:0007669"/>
    <property type="project" value="UniProtKB-UniRule"/>
</dbReference>
<dbReference type="GO" id="GO:0009234">
    <property type="term" value="P:menaquinone biosynthetic process"/>
    <property type="evidence" value="ECO:0007669"/>
    <property type="project" value="UniProtKB-UniRule"/>
</dbReference>
<dbReference type="GO" id="GO:0000287">
    <property type="term" value="F:magnesium ion binding"/>
    <property type="evidence" value="ECO:0007669"/>
    <property type="project" value="UniProtKB-UniRule"/>
</dbReference>
<proteinExistence type="inferred from homology"/>
<evidence type="ECO:0000256" key="5">
    <source>
        <dbReference type="ARBA" id="ARBA00023211"/>
    </source>
</evidence>
<keyword evidence="4 6" id="KW-0786">Thiamine pyrophosphate</keyword>
<dbReference type="EC" id="2.2.1.9" evidence="6"/>
<dbReference type="GO" id="GO:0030145">
    <property type="term" value="F:manganese ion binding"/>
    <property type="evidence" value="ECO:0007669"/>
    <property type="project" value="UniProtKB-UniRule"/>
</dbReference>
<keyword evidence="6" id="KW-0474">Menaquinone biosynthesis</keyword>
<dbReference type="NCBIfam" id="TIGR00173">
    <property type="entry name" value="menD"/>
    <property type="match status" value="1"/>
</dbReference>
<keyword evidence="3 6" id="KW-0460">Magnesium</keyword>
<dbReference type="Pfam" id="PF02776">
    <property type="entry name" value="TPP_enzyme_N"/>
    <property type="match status" value="1"/>
</dbReference>
<dbReference type="UniPathway" id="UPA00079"/>
<dbReference type="AlphaFoldDB" id="A0A1H3XA36"/>
<dbReference type="EMBL" id="FNQV01000003">
    <property type="protein sequence ID" value="SDZ96247.1"/>
    <property type="molecule type" value="Genomic_DNA"/>
</dbReference>
<evidence type="ECO:0000256" key="6">
    <source>
        <dbReference type="HAMAP-Rule" id="MF_01659"/>
    </source>
</evidence>
<dbReference type="HAMAP" id="MF_01659">
    <property type="entry name" value="MenD"/>
    <property type="match status" value="1"/>
</dbReference>
<evidence type="ECO:0000313" key="9">
    <source>
        <dbReference type="Proteomes" id="UP000199288"/>
    </source>
</evidence>
<name>A0A1H3XA36_9ACTO</name>
<reference evidence="9" key="1">
    <citation type="submission" date="2016-10" db="EMBL/GenBank/DDBJ databases">
        <authorList>
            <person name="Varghese N."/>
            <person name="Submissions S."/>
        </authorList>
    </citation>
    <scope>NUCLEOTIDE SEQUENCE [LARGE SCALE GENOMIC DNA]</scope>
    <source>
        <strain evidence="9">KPR-1</strain>
    </source>
</reference>
<evidence type="ECO:0000256" key="3">
    <source>
        <dbReference type="ARBA" id="ARBA00022842"/>
    </source>
</evidence>
<dbReference type="PANTHER" id="PTHR42916">
    <property type="entry name" value="2-SUCCINYL-5-ENOLPYRUVYL-6-HYDROXY-3-CYCLOHEXENE-1-CARBOXYLATE SYNTHASE"/>
    <property type="match status" value="1"/>
</dbReference>
<comment type="cofactor">
    <cofactor evidence="6">
        <name>thiamine diphosphate</name>
        <dbReference type="ChEBI" id="CHEBI:58937"/>
    </cofactor>
    <text evidence="6">Binds 1 thiamine pyrophosphate per subunit.</text>
</comment>
<sequence>MATAREIVTALISGGVRDVVLAPGSRSAPLAYAIAQAEAAGRVRVLVRVDERAAAFSALGIALATGHPVAIVTTSGTAVANLYPALAEADAAAVPLLALTADRPRELWRTGANQTTNQVAMFDNVARACVHLDADATDASAIVAEALAAARGLSSPAPGPVQLNVSFRPPLTPETGDEPAPLPEADWQAPPAPAGADIAEVLAGLEAPVVVAGDKADHIAGLAKAITATATPVFAEPSSNLRDLPSALTSYVALLAESPLAAEISDVVIAGHPTLTRPVTELISRPDPAPIVLAAHDRYTDLTGGAARVVRVAAGEPGARGELPQLPESPWLTAWLAADRAVAARPTTPLERAALTVWQDSARQGLDLLVGSSSTIRALDRFAPAREQHAGLRVWANRGLAGIDGTIATGWGLALGSGRPVRIVCGDLTFFHDASALLRGTLEAGVDLQVIVLNDAGGSIFAGLEHGELAATSEAGARRFARYFATEQTGSIGGLAAAYGAGFTRCREEGLAPLLAAGVSGLTVIEVEVSANLQDR</sequence>
<dbReference type="SUPFAM" id="SSF52518">
    <property type="entry name" value="Thiamin diphosphate-binding fold (THDP-binding)"/>
    <property type="match status" value="2"/>
</dbReference>
<comment type="subunit">
    <text evidence="6">Homodimer.</text>
</comment>
<accession>A0A1H3XA36</accession>
<evidence type="ECO:0000313" key="8">
    <source>
        <dbReference type="EMBL" id="SDZ96247.1"/>
    </source>
</evidence>
<dbReference type="Proteomes" id="UP000199288">
    <property type="component" value="Unassembled WGS sequence"/>
</dbReference>
<comment type="similarity">
    <text evidence="6">Belongs to the TPP enzyme family. MenD subfamily.</text>
</comment>
<evidence type="ECO:0000256" key="2">
    <source>
        <dbReference type="ARBA" id="ARBA00022723"/>
    </source>
</evidence>
<dbReference type="InterPro" id="IPR004433">
    <property type="entry name" value="MenaQ_synth_MenD"/>
</dbReference>
<protein>
    <recommendedName>
        <fullName evidence="6">2-succinyl-5-enolpyruvyl-6-hydroxy-3-cyclohexene-1-carboxylate synthase</fullName>
        <shortName evidence="6">SEPHCHC synthase</shortName>
        <ecNumber evidence="6">2.2.1.9</ecNumber>
    </recommendedName>
    <alternativeName>
        <fullName evidence="6">Menaquinone biosynthesis protein MenD</fullName>
    </alternativeName>
</protein>
<comment type="pathway">
    <text evidence="6">Quinol/quinone metabolism; menaquinone biosynthesis.</text>
</comment>
<dbReference type="Gene3D" id="3.40.50.1220">
    <property type="entry name" value="TPP-binding domain"/>
    <property type="match status" value="1"/>
</dbReference>
<organism evidence="8 9">
    <name type="scientific">Bowdeniella nasicola</name>
    <dbReference type="NCBI Taxonomy" id="208480"/>
    <lineage>
        <taxon>Bacteria</taxon>
        <taxon>Bacillati</taxon>
        <taxon>Actinomycetota</taxon>
        <taxon>Actinomycetes</taxon>
        <taxon>Actinomycetales</taxon>
        <taxon>Actinomycetaceae</taxon>
        <taxon>Bowdeniella</taxon>
    </lineage>
</organism>
<evidence type="ECO:0000256" key="4">
    <source>
        <dbReference type="ARBA" id="ARBA00023052"/>
    </source>
</evidence>
<dbReference type="Gene3D" id="3.40.50.970">
    <property type="match status" value="2"/>
</dbReference>
<comment type="pathway">
    <text evidence="6">Quinol/quinone metabolism; 1,4-dihydroxy-2-naphthoate biosynthesis; 1,4-dihydroxy-2-naphthoate from chorismate: step 2/7.</text>
</comment>
<comment type="catalytic activity">
    <reaction evidence="6">
        <text>isochorismate + 2-oxoglutarate + H(+) = 5-enolpyruvoyl-6-hydroxy-2-succinyl-cyclohex-3-ene-1-carboxylate + CO2</text>
        <dbReference type="Rhea" id="RHEA:25593"/>
        <dbReference type="ChEBI" id="CHEBI:15378"/>
        <dbReference type="ChEBI" id="CHEBI:16526"/>
        <dbReference type="ChEBI" id="CHEBI:16810"/>
        <dbReference type="ChEBI" id="CHEBI:29780"/>
        <dbReference type="ChEBI" id="CHEBI:58818"/>
        <dbReference type="EC" id="2.2.1.9"/>
    </reaction>
</comment>
<keyword evidence="2 6" id="KW-0479">Metal-binding</keyword>
<keyword evidence="9" id="KW-1185">Reference proteome</keyword>
<dbReference type="RefSeq" id="WP_092562007.1">
    <property type="nucleotide sequence ID" value="NZ_FNQV01000003.1"/>
</dbReference>
<evidence type="ECO:0000259" key="7">
    <source>
        <dbReference type="Pfam" id="PF02776"/>
    </source>
</evidence>
<comment type="function">
    <text evidence="6">Catalyzes the thiamine diphosphate-dependent decarboxylation of 2-oxoglutarate and the subsequent addition of the resulting succinic semialdehyde-thiamine pyrophosphate anion to isochorismate to yield 2-succinyl-5-enolpyruvyl-6-hydroxy-3-cyclohexene-1-carboxylate (SEPHCHC).</text>
</comment>
<dbReference type="InterPro" id="IPR012001">
    <property type="entry name" value="Thiamin_PyroP_enz_TPP-bd_dom"/>
</dbReference>
<keyword evidence="1 6" id="KW-0808">Transferase</keyword>
<feature type="domain" description="Thiamine pyrophosphate enzyme N-terminal TPP-binding" evidence="7">
    <location>
        <begin position="2"/>
        <end position="121"/>
    </location>
</feature>
<comment type="cofactor">
    <cofactor evidence="6">
        <name>Mg(2+)</name>
        <dbReference type="ChEBI" id="CHEBI:18420"/>
    </cofactor>
    <cofactor evidence="6">
        <name>Mn(2+)</name>
        <dbReference type="ChEBI" id="CHEBI:29035"/>
    </cofactor>
</comment>